<dbReference type="HOGENOM" id="CLU_2458997_0_0_1"/>
<gene>
    <name evidence="2" type="ORF">SETIT_9G418800v2</name>
</gene>
<feature type="compositionally biased region" description="Gly residues" evidence="1">
    <location>
        <begin position="1"/>
        <end position="10"/>
    </location>
</feature>
<dbReference type="AlphaFoldDB" id="K4AN56"/>
<dbReference type="STRING" id="4555.K4AN56"/>
<dbReference type="EMBL" id="CM003536">
    <property type="protein sequence ID" value="RCV45000.1"/>
    <property type="molecule type" value="Genomic_DNA"/>
</dbReference>
<sequence>MNLPGTGGMVPGMPGSRKMPGVPGLDNDNLEVLCSRSMPRGNSLRNQSLLLNKPSTVHKASSINSRLPRQASAAALIGMSALFPRSILV</sequence>
<accession>K4AN56</accession>
<evidence type="ECO:0000256" key="1">
    <source>
        <dbReference type="SAM" id="MobiDB-lite"/>
    </source>
</evidence>
<name>K4AN56_SETIT</name>
<evidence type="ECO:0000313" key="4">
    <source>
        <dbReference type="Proteomes" id="UP000004995"/>
    </source>
</evidence>
<evidence type="ECO:0000313" key="3">
    <source>
        <dbReference type="EnsemblPlants" id="KQK91068"/>
    </source>
</evidence>
<feature type="region of interest" description="Disordered" evidence="1">
    <location>
        <begin position="1"/>
        <end position="24"/>
    </location>
</feature>
<dbReference type="Gramene" id="KQK91068">
    <property type="protein sequence ID" value="KQK91068"/>
    <property type="gene ID" value="SETIT_040353mg"/>
</dbReference>
<organism evidence="2">
    <name type="scientific">Setaria italica</name>
    <name type="common">Foxtail millet</name>
    <name type="synonym">Panicum italicum</name>
    <dbReference type="NCBI Taxonomy" id="4555"/>
    <lineage>
        <taxon>Eukaryota</taxon>
        <taxon>Viridiplantae</taxon>
        <taxon>Streptophyta</taxon>
        <taxon>Embryophyta</taxon>
        <taxon>Tracheophyta</taxon>
        <taxon>Spermatophyta</taxon>
        <taxon>Magnoliopsida</taxon>
        <taxon>Liliopsida</taxon>
        <taxon>Poales</taxon>
        <taxon>Poaceae</taxon>
        <taxon>PACMAD clade</taxon>
        <taxon>Panicoideae</taxon>
        <taxon>Panicodae</taxon>
        <taxon>Paniceae</taxon>
        <taxon>Cenchrinae</taxon>
        <taxon>Setaria</taxon>
    </lineage>
</organism>
<dbReference type="Proteomes" id="UP000004995">
    <property type="component" value="Unassembled WGS sequence"/>
</dbReference>
<reference evidence="2 4" key="1">
    <citation type="journal article" date="2012" name="Nat. Biotechnol.">
        <title>Reference genome sequence of the model plant Setaria.</title>
        <authorList>
            <person name="Bennetzen J.L."/>
            <person name="Schmutz J."/>
            <person name="Wang H."/>
            <person name="Percifield R."/>
            <person name="Hawkins J."/>
            <person name="Pontaroli A.C."/>
            <person name="Estep M."/>
            <person name="Feng L."/>
            <person name="Vaughn J.N."/>
            <person name="Grimwood J."/>
            <person name="Jenkins J."/>
            <person name="Barry K."/>
            <person name="Lindquist E."/>
            <person name="Hellsten U."/>
            <person name="Deshpande S."/>
            <person name="Wang X."/>
            <person name="Wu X."/>
            <person name="Mitros T."/>
            <person name="Triplett J."/>
            <person name="Yang X."/>
            <person name="Ye C.Y."/>
            <person name="Mauro-Herrera M."/>
            <person name="Wang L."/>
            <person name="Li P."/>
            <person name="Sharma M."/>
            <person name="Sharma R."/>
            <person name="Ronald P.C."/>
            <person name="Panaud O."/>
            <person name="Kellogg E.A."/>
            <person name="Brutnell T.P."/>
            <person name="Doust A.N."/>
            <person name="Tuskan G.A."/>
            <person name="Rokhsar D."/>
            <person name="Devos K.M."/>
        </authorList>
    </citation>
    <scope>NUCLEOTIDE SEQUENCE [LARGE SCALE GENOMIC DNA]</scope>
    <source>
        <strain evidence="4">cv. Yugu1</strain>
        <strain evidence="2">Yugu1</strain>
    </source>
</reference>
<dbReference type="OrthoDB" id="514777at2759"/>
<dbReference type="EMBL" id="AGNK02006005">
    <property type="status" value="NOT_ANNOTATED_CDS"/>
    <property type="molecule type" value="Genomic_DNA"/>
</dbReference>
<dbReference type="eggNOG" id="KOG0401">
    <property type="taxonomic scope" value="Eukaryota"/>
</dbReference>
<reference evidence="3" key="3">
    <citation type="submission" date="2018-08" db="UniProtKB">
        <authorList>
            <consortium name="EnsemblPlants"/>
        </authorList>
    </citation>
    <scope>IDENTIFICATION</scope>
    <source>
        <strain evidence="3">Yugu1</strain>
    </source>
</reference>
<evidence type="ECO:0000313" key="2">
    <source>
        <dbReference type="EMBL" id="RCV45000.1"/>
    </source>
</evidence>
<reference evidence="2" key="2">
    <citation type="submission" date="2015-07" db="EMBL/GenBank/DDBJ databases">
        <authorList>
            <person name="Noorani M."/>
        </authorList>
    </citation>
    <scope>NUCLEOTIDE SEQUENCE</scope>
    <source>
        <strain evidence="2">Yugu1</strain>
    </source>
</reference>
<dbReference type="EnsemblPlants" id="KQK91068">
    <property type="protein sequence ID" value="KQK91068"/>
    <property type="gene ID" value="SETIT_040353mg"/>
</dbReference>
<keyword evidence="4" id="KW-1185">Reference proteome</keyword>
<proteinExistence type="predicted"/>
<protein>
    <submittedName>
        <fullName evidence="2 3">Uncharacterized protein</fullName>
    </submittedName>
</protein>